<keyword evidence="6" id="KW-0694">RNA-binding</keyword>
<comment type="catalytic activity">
    <reaction evidence="1">
        <text>a uridine in RNA = a pseudouridine in RNA</text>
        <dbReference type="Rhea" id="RHEA:48348"/>
        <dbReference type="Rhea" id="RHEA-COMP:12068"/>
        <dbReference type="Rhea" id="RHEA-COMP:12069"/>
        <dbReference type="ChEBI" id="CHEBI:65314"/>
        <dbReference type="ChEBI" id="CHEBI:65315"/>
    </reaction>
</comment>
<dbReference type="SUPFAM" id="SSF55120">
    <property type="entry name" value="Pseudouridine synthase"/>
    <property type="match status" value="1"/>
</dbReference>
<dbReference type="OrthoDB" id="9807829at2"/>
<dbReference type="CDD" id="cd00165">
    <property type="entry name" value="S4"/>
    <property type="match status" value="1"/>
</dbReference>
<evidence type="ECO:0000256" key="4">
    <source>
        <dbReference type="ARBA" id="ARBA00031870"/>
    </source>
</evidence>
<evidence type="ECO:0000313" key="9">
    <source>
        <dbReference type="Proteomes" id="UP000013964"/>
    </source>
</evidence>
<dbReference type="RefSeq" id="WP_016339103.1">
    <property type="nucleotide sequence ID" value="NC_021280.1"/>
</dbReference>
<dbReference type="Gene3D" id="3.30.2350.10">
    <property type="entry name" value="Pseudouridine synthase"/>
    <property type="match status" value="1"/>
</dbReference>
<dbReference type="InterPro" id="IPR050188">
    <property type="entry name" value="RluA_PseudoU_synthase"/>
</dbReference>
<proteinExistence type="inferred from homology"/>
<dbReference type="EMBL" id="CP005077">
    <property type="protein sequence ID" value="AGM25279.1"/>
    <property type="molecule type" value="Genomic_DNA"/>
</dbReference>
<evidence type="ECO:0000259" key="7">
    <source>
        <dbReference type="Pfam" id="PF00849"/>
    </source>
</evidence>
<organism evidence="8 9">
    <name type="scientific">Spiroplasma chrysopicola DF-1</name>
    <dbReference type="NCBI Taxonomy" id="1276227"/>
    <lineage>
        <taxon>Bacteria</taxon>
        <taxon>Bacillati</taxon>
        <taxon>Mycoplasmatota</taxon>
        <taxon>Mollicutes</taxon>
        <taxon>Entomoplasmatales</taxon>
        <taxon>Spiroplasmataceae</taxon>
        <taxon>Spiroplasma</taxon>
    </lineage>
</organism>
<evidence type="ECO:0000313" key="8">
    <source>
        <dbReference type="EMBL" id="AGM25279.1"/>
    </source>
</evidence>
<dbReference type="AlphaFoldDB" id="R4UBK1"/>
<dbReference type="HOGENOM" id="CLU_016902_1_0_14"/>
<dbReference type="PANTHER" id="PTHR21600">
    <property type="entry name" value="MITOCHONDRIAL RNA PSEUDOURIDINE SYNTHASE"/>
    <property type="match status" value="1"/>
</dbReference>
<evidence type="ECO:0000256" key="3">
    <source>
        <dbReference type="ARBA" id="ARBA00023235"/>
    </source>
</evidence>
<dbReference type="STRING" id="1276227.SCHRY_v1c07030"/>
<keyword evidence="3" id="KW-0413">Isomerase</keyword>
<dbReference type="GO" id="GO:0140098">
    <property type="term" value="F:catalytic activity, acting on RNA"/>
    <property type="evidence" value="ECO:0007669"/>
    <property type="project" value="UniProtKB-ARBA"/>
</dbReference>
<evidence type="ECO:0000256" key="2">
    <source>
        <dbReference type="ARBA" id="ARBA00010876"/>
    </source>
</evidence>
<dbReference type="PATRIC" id="fig|1276227.3.peg.709"/>
<keyword evidence="9" id="KW-1185">Reference proteome</keyword>
<dbReference type="GO" id="GO:0006396">
    <property type="term" value="P:RNA processing"/>
    <property type="evidence" value="ECO:0007669"/>
    <property type="project" value="UniProtKB-ARBA"/>
</dbReference>
<dbReference type="KEGG" id="scr:SCHRY_v1c07030"/>
<evidence type="ECO:0000256" key="1">
    <source>
        <dbReference type="ARBA" id="ARBA00000073"/>
    </source>
</evidence>
<evidence type="ECO:0000256" key="5">
    <source>
        <dbReference type="ARBA" id="ARBA00033164"/>
    </source>
</evidence>
<dbReference type="InterPro" id="IPR036986">
    <property type="entry name" value="S4_RNA-bd_sf"/>
</dbReference>
<feature type="domain" description="Pseudouridine synthase RsuA/RluA-like" evidence="7">
    <location>
        <begin position="98"/>
        <end position="256"/>
    </location>
</feature>
<protein>
    <recommendedName>
        <fullName evidence="4">RNA pseudouridylate synthase</fullName>
    </recommendedName>
    <alternativeName>
        <fullName evidence="5">RNA-uridine isomerase</fullName>
    </alternativeName>
</protein>
<dbReference type="GO" id="GO:0001522">
    <property type="term" value="P:pseudouridine synthesis"/>
    <property type="evidence" value="ECO:0007669"/>
    <property type="project" value="InterPro"/>
</dbReference>
<gene>
    <name evidence="8" type="primary">rluC</name>
    <name evidence="8" type="ORF">SCHRY_v1c07030</name>
</gene>
<dbReference type="Proteomes" id="UP000013964">
    <property type="component" value="Chromosome"/>
</dbReference>
<accession>R4UBK1</accession>
<reference evidence="8 9" key="1">
    <citation type="journal article" date="2013" name="Genome Biol. Evol.">
        <title>Complete genomes of two dipteran-associated spiroplasmas provided insights into the origin, dynamics, and impacts of viral invasion in spiroplasma.</title>
        <authorList>
            <person name="Ku C."/>
            <person name="Lo W.S."/>
            <person name="Chen L.L."/>
            <person name="Kuo C.H."/>
        </authorList>
    </citation>
    <scope>NUCLEOTIDE SEQUENCE [LARGE SCALE GENOMIC DNA]</scope>
    <source>
        <strain evidence="8 9">DF-1</strain>
    </source>
</reference>
<dbReference type="Pfam" id="PF00849">
    <property type="entry name" value="PseudoU_synth_2"/>
    <property type="match status" value="1"/>
</dbReference>
<name>R4UBK1_9MOLU</name>
<dbReference type="InterPro" id="IPR006145">
    <property type="entry name" value="PsdUridine_synth_RsuA/RluA"/>
</dbReference>
<dbReference type="GO" id="GO:0003723">
    <property type="term" value="F:RNA binding"/>
    <property type="evidence" value="ECO:0007669"/>
    <property type="project" value="UniProtKB-KW"/>
</dbReference>
<dbReference type="SUPFAM" id="SSF55174">
    <property type="entry name" value="Alpha-L RNA-binding motif"/>
    <property type="match status" value="1"/>
</dbReference>
<dbReference type="CDD" id="cd02869">
    <property type="entry name" value="PseudoU_synth_RluA_like"/>
    <property type="match status" value="1"/>
</dbReference>
<dbReference type="PROSITE" id="PS50889">
    <property type="entry name" value="S4"/>
    <property type="match status" value="1"/>
</dbReference>
<sequence length="311" mass="36145">MSSQIIELTVKHNDAGQTLFNFLKKMLPTTSLSVIYKLFRNKKIKVNNKSVKDRKYLLAVNDKILIFDKNIEVIHRSTVKLQGDGNKSTLKIVYEDENLLIVDKPHGVEMHSTLHNSLDQEVRNYLINTNQYDPDYEQSFLISHIHRLDKFTRGLVIYAKNKPTLDILLTKINDKKYIVKKYLAHCEGIFPADLTTITGHLYKDEVRKRMVFSPKKVEQSQECQTSFKIIQTAGYSTWLEVTLATGRKHQIRATLSYLKHPVVNDQKYGAKRVNPNFMIALYAYQIEFHHFSGNLAYLNEKIIKVDENIIK</sequence>
<comment type="similarity">
    <text evidence="2">Belongs to the pseudouridine synthase RluA family.</text>
</comment>
<dbReference type="InterPro" id="IPR020103">
    <property type="entry name" value="PsdUridine_synth_cat_dom_sf"/>
</dbReference>
<dbReference type="PANTHER" id="PTHR21600:SF83">
    <property type="entry name" value="PSEUDOURIDYLATE SYNTHASE RPUSD4, MITOCHONDRIAL"/>
    <property type="match status" value="1"/>
</dbReference>
<dbReference type="Gene3D" id="3.10.290.10">
    <property type="entry name" value="RNA-binding S4 domain"/>
    <property type="match status" value="1"/>
</dbReference>
<dbReference type="eggNOG" id="COG0564">
    <property type="taxonomic scope" value="Bacteria"/>
</dbReference>
<dbReference type="GO" id="GO:0009982">
    <property type="term" value="F:pseudouridine synthase activity"/>
    <property type="evidence" value="ECO:0007669"/>
    <property type="project" value="InterPro"/>
</dbReference>
<evidence type="ECO:0000256" key="6">
    <source>
        <dbReference type="PROSITE-ProRule" id="PRU00182"/>
    </source>
</evidence>